<comment type="caution">
    <text evidence="8">The sequence shown here is derived from an EMBL/GenBank/DDBJ whole genome shotgun (WGS) entry which is preliminary data.</text>
</comment>
<dbReference type="PROSITE" id="PS00622">
    <property type="entry name" value="HTH_LUXR_1"/>
    <property type="match status" value="1"/>
</dbReference>
<evidence type="ECO:0000256" key="5">
    <source>
        <dbReference type="PROSITE-ProRule" id="PRU00169"/>
    </source>
</evidence>
<keyword evidence="2 5" id="KW-0597">Phosphoprotein</keyword>
<dbReference type="RefSeq" id="WP_185624248.1">
    <property type="nucleotide sequence ID" value="NZ_JABGBW010000003.1"/>
</dbReference>
<dbReference type="InterPro" id="IPR058245">
    <property type="entry name" value="NreC/VraR/RcsB-like_REC"/>
</dbReference>
<evidence type="ECO:0000259" key="6">
    <source>
        <dbReference type="PROSITE" id="PS50043"/>
    </source>
</evidence>
<evidence type="ECO:0000256" key="2">
    <source>
        <dbReference type="ARBA" id="ARBA00022553"/>
    </source>
</evidence>
<dbReference type="Pfam" id="PF00072">
    <property type="entry name" value="Response_reg"/>
    <property type="match status" value="1"/>
</dbReference>
<evidence type="ECO:0000259" key="7">
    <source>
        <dbReference type="PROSITE" id="PS50110"/>
    </source>
</evidence>
<name>A0ABR6TLE6_9FIRM</name>
<dbReference type="EMBL" id="JABGBW010000003">
    <property type="protein sequence ID" value="MBC2576232.1"/>
    <property type="molecule type" value="Genomic_DNA"/>
</dbReference>
<evidence type="ECO:0000256" key="1">
    <source>
        <dbReference type="ARBA" id="ARBA00018672"/>
    </source>
</evidence>
<dbReference type="InterPro" id="IPR011006">
    <property type="entry name" value="CheY-like_superfamily"/>
</dbReference>
<reference evidence="8 9" key="1">
    <citation type="submission" date="2020-05" db="EMBL/GenBank/DDBJ databases">
        <title>Draft genome of xy-202 and genomic insight in genome of the genus Peptostreptococcus.</title>
        <authorList>
            <person name="Zhang Z."/>
        </authorList>
    </citation>
    <scope>NUCLEOTIDE SEQUENCE [LARGE SCALE GENOMIC DNA]</scope>
    <source>
        <strain evidence="8 9">DSM 27025</strain>
    </source>
</reference>
<dbReference type="InterPro" id="IPR016032">
    <property type="entry name" value="Sig_transdc_resp-reg_C-effctor"/>
</dbReference>
<dbReference type="PANTHER" id="PTHR45566">
    <property type="entry name" value="HTH-TYPE TRANSCRIPTIONAL REGULATOR YHJB-RELATED"/>
    <property type="match status" value="1"/>
</dbReference>
<dbReference type="Proteomes" id="UP000713904">
    <property type="component" value="Unassembled WGS sequence"/>
</dbReference>
<dbReference type="SMART" id="SM00448">
    <property type="entry name" value="REC"/>
    <property type="match status" value="1"/>
</dbReference>
<keyword evidence="3" id="KW-0238">DNA-binding</keyword>
<dbReference type="PROSITE" id="PS50110">
    <property type="entry name" value="RESPONSE_REGULATORY"/>
    <property type="match status" value="1"/>
</dbReference>
<evidence type="ECO:0000256" key="3">
    <source>
        <dbReference type="ARBA" id="ARBA00023125"/>
    </source>
</evidence>
<feature type="modified residue" description="4-aspartylphosphate" evidence="5">
    <location>
        <position position="53"/>
    </location>
</feature>
<dbReference type="PANTHER" id="PTHR45566:SF2">
    <property type="entry name" value="NARL SUBFAMILY"/>
    <property type="match status" value="1"/>
</dbReference>
<dbReference type="PROSITE" id="PS50043">
    <property type="entry name" value="HTH_LUXR_2"/>
    <property type="match status" value="1"/>
</dbReference>
<gene>
    <name evidence="8" type="ORF">HLB29_05985</name>
</gene>
<protein>
    <recommendedName>
        <fullName evidence="1">Stage 0 sporulation protein A homolog</fullName>
    </recommendedName>
</protein>
<evidence type="ECO:0000313" key="9">
    <source>
        <dbReference type="Proteomes" id="UP000713904"/>
    </source>
</evidence>
<dbReference type="SUPFAM" id="SSF46894">
    <property type="entry name" value="C-terminal effector domain of the bipartite response regulators"/>
    <property type="match status" value="1"/>
</dbReference>
<sequence length="206" mass="23441">MKILVIDDDKMICFALKTIIESQSDFEVVGIGHNFDDAINMYDLYSPDIALFDIRIGEKNGIDAFKHIKSKYPDSKVIFLTTFLDENYISEAINLGSSGYLLKDDFESICPSIRAVYAGQTVFGTKVISNIGNINRNNNKDYNREILSELSEREIDILKLVADGLNNKEIANKLYLSEGTVRNYISSMLVKLNLRDRTQLAIFYLR</sequence>
<evidence type="ECO:0000256" key="4">
    <source>
        <dbReference type="ARBA" id="ARBA00024867"/>
    </source>
</evidence>
<keyword evidence="9" id="KW-1185">Reference proteome</keyword>
<dbReference type="SUPFAM" id="SSF52172">
    <property type="entry name" value="CheY-like"/>
    <property type="match status" value="1"/>
</dbReference>
<proteinExistence type="predicted"/>
<comment type="function">
    <text evidence="4">May play the central regulatory role in sporulation. It may be an element of the effector pathway responsible for the activation of sporulation genes in response to nutritional stress. Spo0A may act in concert with spo0H (a sigma factor) to control the expression of some genes that are critical to the sporulation process.</text>
</comment>
<feature type="domain" description="HTH luxR-type" evidence="6">
    <location>
        <begin position="143"/>
        <end position="206"/>
    </location>
</feature>
<dbReference type="Pfam" id="PF00196">
    <property type="entry name" value="GerE"/>
    <property type="match status" value="1"/>
</dbReference>
<evidence type="ECO:0000313" key="8">
    <source>
        <dbReference type="EMBL" id="MBC2576232.1"/>
    </source>
</evidence>
<dbReference type="Gene3D" id="3.40.50.2300">
    <property type="match status" value="1"/>
</dbReference>
<organism evidence="8 9">
    <name type="scientific">Peptostreptococcus canis</name>
    <dbReference type="NCBI Taxonomy" id="1159213"/>
    <lineage>
        <taxon>Bacteria</taxon>
        <taxon>Bacillati</taxon>
        <taxon>Bacillota</taxon>
        <taxon>Clostridia</taxon>
        <taxon>Peptostreptococcales</taxon>
        <taxon>Peptostreptococcaceae</taxon>
        <taxon>Peptostreptococcus</taxon>
    </lineage>
</organism>
<dbReference type="CDD" id="cd06170">
    <property type="entry name" value="LuxR_C_like"/>
    <property type="match status" value="1"/>
</dbReference>
<dbReference type="PRINTS" id="PR00038">
    <property type="entry name" value="HTHLUXR"/>
</dbReference>
<accession>A0ABR6TLE6</accession>
<dbReference type="CDD" id="cd17535">
    <property type="entry name" value="REC_NarL-like"/>
    <property type="match status" value="1"/>
</dbReference>
<dbReference type="SMART" id="SM00421">
    <property type="entry name" value="HTH_LUXR"/>
    <property type="match status" value="1"/>
</dbReference>
<dbReference type="InterPro" id="IPR001789">
    <property type="entry name" value="Sig_transdc_resp-reg_receiver"/>
</dbReference>
<dbReference type="InterPro" id="IPR051015">
    <property type="entry name" value="EvgA-like"/>
</dbReference>
<dbReference type="InterPro" id="IPR000792">
    <property type="entry name" value="Tscrpt_reg_LuxR_C"/>
</dbReference>
<feature type="domain" description="Response regulatory" evidence="7">
    <location>
        <begin position="2"/>
        <end position="118"/>
    </location>
</feature>